<evidence type="ECO:0008006" key="3">
    <source>
        <dbReference type="Google" id="ProtNLM"/>
    </source>
</evidence>
<dbReference type="Gene3D" id="3.20.20.210">
    <property type="match status" value="1"/>
</dbReference>
<name>A0A974XGH3_9FIRM</name>
<sequence length="446" mass="51515">MNEKEQIFKDVYDGLIPKRVPVSVSLEFEAAAQFGKLDMADMQWNPGLIRSSVEKVCQTLYSDVCPVNTSIRLPGMYQFLGSQSYVLSSDGFVQHPEVVGMMEEDYAYLIENPLDCIIERVIPRQFKELAGENPILTAIALSLGMKKSERDMNVSFEIMGDMIKKYGYFSHPPNSSTMTEAPFDYLSDQLRSFSGISKDVRRHRNDIKESCEALYEFAYRKGLPSKSSKYGRVFLPLHMPPFMRTKDFEELWWPTFKNLIHHYAAQGIHCTIFCESDWTRYLDYLQELPTNTVIWFEYGDPKTIKDKLGDKFILTGLYPLTALKNKTKSECLDLAKEYIDILAPGGKYIFGFDKLPVVISDVNMENLSALTEFVRDYAVYDNPGELAGERFNKNDYSIAPYRKTESKYFPTFNKYKELHPNMSEHGRDEYDLISDGIFQFFANMVY</sequence>
<dbReference type="Proteomes" id="UP000663499">
    <property type="component" value="Chromosome"/>
</dbReference>
<evidence type="ECO:0000313" key="1">
    <source>
        <dbReference type="EMBL" id="QSX09422.1"/>
    </source>
</evidence>
<protein>
    <recommendedName>
        <fullName evidence="3">Uroporphyrinogen decarboxylase</fullName>
    </recommendedName>
</protein>
<proteinExistence type="predicted"/>
<accession>A0A974XGH3</accession>
<organism evidence="1 2">
    <name type="scientific">Alkalibacter rhizosphaerae</name>
    <dbReference type="NCBI Taxonomy" id="2815577"/>
    <lineage>
        <taxon>Bacteria</taxon>
        <taxon>Bacillati</taxon>
        <taxon>Bacillota</taxon>
        <taxon>Clostridia</taxon>
        <taxon>Eubacteriales</taxon>
        <taxon>Eubacteriaceae</taxon>
        <taxon>Alkalibacter</taxon>
    </lineage>
</organism>
<dbReference type="RefSeq" id="WP_207300757.1">
    <property type="nucleotide sequence ID" value="NZ_CP071444.1"/>
</dbReference>
<dbReference type="InterPro" id="IPR038071">
    <property type="entry name" value="UROD/MetE-like_sf"/>
</dbReference>
<dbReference type="SUPFAM" id="SSF51726">
    <property type="entry name" value="UROD/MetE-like"/>
    <property type="match status" value="1"/>
</dbReference>
<dbReference type="KEGG" id="alka:J0B03_04985"/>
<reference evidence="1" key="1">
    <citation type="submission" date="2021-03" db="EMBL/GenBank/DDBJ databases">
        <title>Alkalibacter marinus sp. nov., isolated from tidal flat sediment.</title>
        <authorList>
            <person name="Namirimu T."/>
            <person name="Yang J.-A."/>
            <person name="Yang S.-H."/>
            <person name="Kim Y.-J."/>
            <person name="Kwon K.K."/>
        </authorList>
    </citation>
    <scope>NUCLEOTIDE SEQUENCE</scope>
    <source>
        <strain evidence="1">ES005</strain>
    </source>
</reference>
<dbReference type="EMBL" id="CP071444">
    <property type="protein sequence ID" value="QSX09422.1"/>
    <property type="molecule type" value="Genomic_DNA"/>
</dbReference>
<dbReference type="AlphaFoldDB" id="A0A974XGH3"/>
<keyword evidence="2" id="KW-1185">Reference proteome</keyword>
<gene>
    <name evidence="1" type="ORF">J0B03_04985</name>
</gene>
<evidence type="ECO:0000313" key="2">
    <source>
        <dbReference type="Proteomes" id="UP000663499"/>
    </source>
</evidence>